<sequence>MSRVHTIQNYTNLNIVNITQNTTNNKNLVLDLWNFTNTKHSQIFLLLKDLKVVSSDSKKLVLDIGNNHDNRIAINHIEDKSIELLQKYMTKINKKGKFSFNSLVRELRFLEFTNSTFDIYDTNKKKIDTLDKVKCVDIIVEFIDINLDMVSGIINLNTNLTTVISKIVVPEKSKLNLDEIFFKDNLDYTSTSESETLTPMFNNKPDNENNDSNDSNDSDNSEDDDSDDNESYEHKLSMSDKIIVLTDSESN</sequence>
<dbReference type="EMBL" id="MN739699">
    <property type="protein sequence ID" value="QHT21947.1"/>
    <property type="molecule type" value="Genomic_DNA"/>
</dbReference>
<protein>
    <submittedName>
        <fullName evidence="2">Uncharacterized protein</fullName>
    </submittedName>
</protein>
<accession>A0A6C0DYJ8</accession>
<feature type="region of interest" description="Disordered" evidence="1">
    <location>
        <begin position="193"/>
        <end position="239"/>
    </location>
</feature>
<name>A0A6C0DYJ8_9ZZZZ</name>
<reference evidence="2" key="1">
    <citation type="journal article" date="2020" name="Nature">
        <title>Giant virus diversity and host interactions through global metagenomics.</title>
        <authorList>
            <person name="Schulz F."/>
            <person name="Roux S."/>
            <person name="Paez-Espino D."/>
            <person name="Jungbluth S."/>
            <person name="Walsh D.A."/>
            <person name="Denef V.J."/>
            <person name="McMahon K.D."/>
            <person name="Konstantinidis K.T."/>
            <person name="Eloe-Fadrosh E.A."/>
            <person name="Kyrpides N.C."/>
            <person name="Woyke T."/>
        </authorList>
    </citation>
    <scope>NUCLEOTIDE SEQUENCE</scope>
    <source>
        <strain evidence="2">GVMAG-M-3300023179-103</strain>
    </source>
</reference>
<organism evidence="2">
    <name type="scientific">viral metagenome</name>
    <dbReference type="NCBI Taxonomy" id="1070528"/>
    <lineage>
        <taxon>unclassified sequences</taxon>
        <taxon>metagenomes</taxon>
        <taxon>organismal metagenomes</taxon>
    </lineage>
</organism>
<feature type="compositionally biased region" description="Acidic residues" evidence="1">
    <location>
        <begin position="208"/>
        <end position="230"/>
    </location>
</feature>
<dbReference type="AlphaFoldDB" id="A0A6C0DYJ8"/>
<evidence type="ECO:0000256" key="1">
    <source>
        <dbReference type="SAM" id="MobiDB-lite"/>
    </source>
</evidence>
<evidence type="ECO:0000313" key="2">
    <source>
        <dbReference type="EMBL" id="QHT21947.1"/>
    </source>
</evidence>
<proteinExistence type="predicted"/>